<gene>
    <name evidence="1" type="ORF">SDC9_62023</name>
</gene>
<accession>A0A644XHF8</accession>
<dbReference type="EMBL" id="VSSQ01002479">
    <property type="protein sequence ID" value="MPM15652.1"/>
    <property type="molecule type" value="Genomic_DNA"/>
</dbReference>
<proteinExistence type="predicted"/>
<dbReference type="AlphaFoldDB" id="A0A644XHF8"/>
<comment type="caution">
    <text evidence="1">The sequence shown here is derived from an EMBL/GenBank/DDBJ whole genome shotgun (WGS) entry which is preliminary data.</text>
</comment>
<name>A0A644XHF8_9ZZZZ</name>
<organism evidence="1">
    <name type="scientific">bioreactor metagenome</name>
    <dbReference type="NCBI Taxonomy" id="1076179"/>
    <lineage>
        <taxon>unclassified sequences</taxon>
        <taxon>metagenomes</taxon>
        <taxon>ecological metagenomes</taxon>
    </lineage>
</organism>
<protein>
    <submittedName>
        <fullName evidence="1">Uncharacterized protein</fullName>
    </submittedName>
</protein>
<reference evidence="1" key="1">
    <citation type="submission" date="2019-08" db="EMBL/GenBank/DDBJ databases">
        <authorList>
            <person name="Kucharzyk K."/>
            <person name="Murdoch R.W."/>
            <person name="Higgins S."/>
            <person name="Loffler F."/>
        </authorList>
    </citation>
    <scope>NUCLEOTIDE SEQUENCE</scope>
</reference>
<sequence>MITGTSSAQTNNIAAIRQLLVQIFPEVSVQRLVGGVDGGPQVRQAHHAELRYRGGNGAVVQIGRLQITNAHGLHVLG</sequence>
<evidence type="ECO:0000313" key="1">
    <source>
        <dbReference type="EMBL" id="MPM15652.1"/>
    </source>
</evidence>